<feature type="region of interest" description="Disordered" evidence="4">
    <location>
        <begin position="893"/>
        <end position="936"/>
    </location>
</feature>
<reference evidence="6" key="1">
    <citation type="submission" date="2020-05" db="EMBL/GenBank/DDBJ databases">
        <title>Phylogenomic resolution of chytrid fungi.</title>
        <authorList>
            <person name="Stajich J.E."/>
            <person name="Amses K."/>
            <person name="Simmons R."/>
            <person name="Seto K."/>
            <person name="Myers J."/>
            <person name="Bonds A."/>
            <person name="Quandt C.A."/>
            <person name="Barry K."/>
            <person name="Liu P."/>
            <person name="Grigoriev I."/>
            <person name="Longcore J.E."/>
            <person name="James T.Y."/>
        </authorList>
    </citation>
    <scope>NUCLEOTIDE SEQUENCE</scope>
    <source>
        <strain evidence="6">JEL0476</strain>
    </source>
</reference>
<evidence type="ECO:0000256" key="1">
    <source>
        <dbReference type="ARBA" id="ARBA00022676"/>
    </source>
</evidence>
<dbReference type="AlphaFoldDB" id="A0AAD5UBJ2"/>
<keyword evidence="7" id="KW-1185">Reference proteome</keyword>
<organism evidence="6 7">
    <name type="scientific">Clydaea vesicula</name>
    <dbReference type="NCBI Taxonomy" id="447962"/>
    <lineage>
        <taxon>Eukaryota</taxon>
        <taxon>Fungi</taxon>
        <taxon>Fungi incertae sedis</taxon>
        <taxon>Chytridiomycota</taxon>
        <taxon>Chytridiomycota incertae sedis</taxon>
        <taxon>Chytridiomycetes</taxon>
        <taxon>Lobulomycetales</taxon>
        <taxon>Lobulomycetaceae</taxon>
        <taxon>Clydaea</taxon>
    </lineage>
</organism>
<dbReference type="EMBL" id="JADGJW010000015">
    <property type="protein sequence ID" value="KAJ3227522.1"/>
    <property type="molecule type" value="Genomic_DNA"/>
</dbReference>
<evidence type="ECO:0000313" key="6">
    <source>
        <dbReference type="EMBL" id="KAJ3227522.1"/>
    </source>
</evidence>
<dbReference type="InterPro" id="IPR049625">
    <property type="entry name" value="Glyco_transf_61_cat"/>
</dbReference>
<feature type="region of interest" description="Disordered" evidence="4">
    <location>
        <begin position="847"/>
        <end position="868"/>
    </location>
</feature>
<feature type="compositionally biased region" description="Polar residues" evidence="4">
    <location>
        <begin position="853"/>
        <end position="868"/>
    </location>
</feature>
<comment type="caution">
    <text evidence="6">The sequence shown here is derived from an EMBL/GenBank/DDBJ whole genome shotgun (WGS) entry which is preliminary data.</text>
</comment>
<dbReference type="Pfam" id="PF04577">
    <property type="entry name" value="Glyco_transf_61"/>
    <property type="match status" value="1"/>
</dbReference>
<evidence type="ECO:0000256" key="2">
    <source>
        <dbReference type="ARBA" id="ARBA00022679"/>
    </source>
</evidence>
<evidence type="ECO:0000256" key="4">
    <source>
        <dbReference type="SAM" id="MobiDB-lite"/>
    </source>
</evidence>
<feature type="compositionally biased region" description="Polar residues" evidence="4">
    <location>
        <begin position="908"/>
        <end position="919"/>
    </location>
</feature>
<evidence type="ECO:0000259" key="5">
    <source>
        <dbReference type="Pfam" id="PF04577"/>
    </source>
</evidence>
<keyword evidence="2" id="KW-0808">Transferase</keyword>
<dbReference type="Proteomes" id="UP001211065">
    <property type="component" value="Unassembled WGS sequence"/>
</dbReference>
<proteinExistence type="predicted"/>
<evidence type="ECO:0000313" key="7">
    <source>
        <dbReference type="Proteomes" id="UP001211065"/>
    </source>
</evidence>
<dbReference type="InterPro" id="IPR007657">
    <property type="entry name" value="Glycosyltransferase_61"/>
</dbReference>
<protein>
    <recommendedName>
        <fullName evidence="5">Glycosyltransferase 61 catalytic domain-containing protein</fullName>
    </recommendedName>
</protein>
<keyword evidence="3" id="KW-0325">Glycoprotein</keyword>
<keyword evidence="1" id="KW-0328">Glycosyltransferase</keyword>
<dbReference type="PANTHER" id="PTHR20961">
    <property type="entry name" value="GLYCOSYLTRANSFERASE"/>
    <property type="match status" value="1"/>
</dbReference>
<gene>
    <name evidence="6" type="ORF">HK099_001673</name>
</gene>
<feature type="domain" description="Glycosyltransferase 61 catalytic" evidence="5">
    <location>
        <begin position="205"/>
        <end position="377"/>
    </location>
</feature>
<accession>A0AAD5UBJ2</accession>
<name>A0AAD5UBJ2_9FUNG</name>
<evidence type="ECO:0000256" key="3">
    <source>
        <dbReference type="ARBA" id="ARBA00023180"/>
    </source>
</evidence>
<sequence length="955" mass="110050">MISSVVNVESEYIKNCNSYKKNLELSTFFISNFNTPISLSNLTETREISTLKEIFEFKDKFCFVKDINLKKKIDIDSLEKVEYVNKLYWFGKKTCELLTLTKHSKHELKKCRMQKKLRKLNDFSKGVINPLPIQIHDQFLIGVSNSLILDTGIVLVNQNLIISLLGQCTRTFEQKAVYDSQILLSDLTMYPKVFVLSQTYVNEVYHGMIEVIPRIAFYLKELKSRGDIFLHVGKSYSVSHKFLIFLGFDSSRLIFGKVFSREVYLPEPSYHCGVVVRQLIHDRLTNHFYPSDVKMENLKRYVLVIKRDTSRTIYKFNTFVSTLRSKFPDQSFLIFDSKFLPSMEKAFQLFAGAKLVIGIHGAGLSNLIAAQQNTSVIEIFPQDYPNFCYLDLATKLELNYNGILIKNSTFGGKFYFSKREVNEILETMSRNQHEQHAPSSFQSNYLMLGSQQAVIHNQHQIYQNQPQFHQQLQQTPFQLQQQQSYQSQQQVPSQLQQVLSPFNQNQPYTLNQNAYNGSGRRPSFPPNVQYTHRTPPNVGFNANPSSPPRTMIRQNSADIPQRQVFVFPPQAIPPPPSQQPPVLHRNNTQRLNNPNEYSTMMIPKKISNNKGGGISSQMLRQRRPSQINIFVDMDEDFIDCVEDFLCMFDSKTLEAQPFLREFTKILIARWQKRYLRNYSAADSFAASSTGARGYLATNGINMNENSSKIFSQLAYCLASLKVESNKLIWMKNNKINLENNPNLNVPGNSLEARLNSIELLKSDYIKRAISWTPELARRAKKRQSKCLSIFMENHNIIDYKNTVKPQINFNLYKSPITNYQNFQLQQQRPRKISQQQTKNLTRIKIQPPAPVNQPMSPRIQSPKLNSNRNISFNNVRSRNSNIHRVNLEPNIFRSDDLDDEDDRKYQDSKSLTRNNSILSESGLIPSGSGNGRRGSADKLQNLIDELGETISIMGE</sequence>
<dbReference type="GO" id="GO:0016757">
    <property type="term" value="F:glycosyltransferase activity"/>
    <property type="evidence" value="ECO:0007669"/>
    <property type="project" value="UniProtKB-KW"/>
</dbReference>